<organism evidence="7">
    <name type="scientific">Glycine max</name>
    <name type="common">Soybean</name>
    <name type="synonym">Glycine hispida</name>
    <dbReference type="NCBI Taxonomy" id="3847"/>
    <lineage>
        <taxon>Eukaryota</taxon>
        <taxon>Viridiplantae</taxon>
        <taxon>Streptophyta</taxon>
        <taxon>Embryophyta</taxon>
        <taxon>Tracheophyta</taxon>
        <taxon>Spermatophyta</taxon>
        <taxon>Magnoliopsida</taxon>
        <taxon>eudicotyledons</taxon>
        <taxon>Gunneridae</taxon>
        <taxon>Pentapetalae</taxon>
        <taxon>rosids</taxon>
        <taxon>fabids</taxon>
        <taxon>Fabales</taxon>
        <taxon>Fabaceae</taxon>
        <taxon>Papilionoideae</taxon>
        <taxon>50 kb inversion clade</taxon>
        <taxon>NPAAA clade</taxon>
        <taxon>indigoferoid/millettioid clade</taxon>
        <taxon>Phaseoleae</taxon>
        <taxon>Glycine</taxon>
        <taxon>Glycine subgen. Soja</taxon>
    </lineage>
</organism>
<keyword evidence="4 6" id="KW-1133">Transmembrane helix</keyword>
<sequence length="496" mass="54693">MEGHLKQKLLRNKERRTSSEQEEEELSLVKRVWNESQVMWIVAAPAIFTRFSTFGISVISQAFVGHIGSKELAAYALVFTVLVRFANGVLLGMASALSTLCGQAYGAKEYGMMGVYLQRSWIVLFLTAVCLLPVFIFTSPILMLLGQDESIAQVAGNIALWSIPVMFASIVSFTCQTFLQSQSKNVIIAFLAAFSIVIHVFLSWLLTMKFQFGIPGAMISAGLAYWIPNIGQLIFVTCGWCSDTWEGFSFLAFKDLWPVVKMSLSAGAMLCLELWYNTILVLLTGNMKNAEVEIDALSICLNINGWEMMISLGFMAAASVRVANELGRGSAKAAKFSIIVSVLTSLAIGFLLFLFFLFFRERLAYIFTSNKDVAFAVGDLSPLLSVSILLNSVQPVLSGVAIGAGWQSIVAYVNMGCYYAIGIPVGIVLGNVLDLQVKGIWIGMLFGTLIQTIVLIVITYKTNWDEQVTIAQKRISRWSKVDNADQENEAQRKYVS</sequence>
<dbReference type="RefSeq" id="XP_003553362.1">
    <property type="nucleotide sequence ID" value="XM_003553314.5"/>
</dbReference>
<feature type="transmembrane region" description="Helical" evidence="6">
    <location>
        <begin position="38"/>
        <end position="60"/>
    </location>
</feature>
<dbReference type="GO" id="GO:1990961">
    <property type="term" value="P:xenobiotic detoxification by transmembrane export across the plasma membrane"/>
    <property type="evidence" value="ECO:0007669"/>
    <property type="project" value="InterPro"/>
</dbReference>
<feature type="transmembrane region" description="Helical" evidence="6">
    <location>
        <begin position="262"/>
        <end position="283"/>
    </location>
</feature>
<dbReference type="PaxDb" id="3847-GLYMA19G29870.1"/>
<comment type="similarity">
    <text evidence="2 6">Belongs to the multi antimicrobial extrusion (MATE) (TC 2.A.66.1) family.</text>
</comment>
<dbReference type="OrthoDB" id="2126698at2759"/>
<dbReference type="CDD" id="cd13132">
    <property type="entry name" value="MATE_eukaryotic"/>
    <property type="match status" value="1"/>
</dbReference>
<evidence type="ECO:0000256" key="4">
    <source>
        <dbReference type="ARBA" id="ARBA00022989"/>
    </source>
</evidence>
<keyword evidence="5 6" id="KW-0472">Membrane</keyword>
<dbReference type="AlphaFoldDB" id="I1N8G8"/>
<dbReference type="InterPro" id="IPR002528">
    <property type="entry name" value="MATE_fam"/>
</dbReference>
<dbReference type="eggNOG" id="KOG1347">
    <property type="taxonomic scope" value="Eukaryota"/>
</dbReference>
<protein>
    <recommendedName>
        <fullName evidence="6">Protein DETOXIFICATION</fullName>
    </recommendedName>
    <alternativeName>
        <fullName evidence="6">Multidrug and toxic compound extrusion protein</fullName>
    </alternativeName>
</protein>
<proteinExistence type="inferred from homology"/>
<evidence type="ECO:0000256" key="1">
    <source>
        <dbReference type="ARBA" id="ARBA00004141"/>
    </source>
</evidence>
<feature type="transmembrane region" description="Helical" evidence="6">
    <location>
        <begin position="380"/>
        <end position="402"/>
    </location>
</feature>
<reference evidence="8" key="2">
    <citation type="submission" date="2018-02" db="UniProtKB">
        <authorList>
            <consortium name="EnsemblPlants"/>
        </authorList>
    </citation>
    <scope>IDENTIFICATION</scope>
    <source>
        <strain evidence="8">Williams 82</strain>
    </source>
</reference>
<comment type="subcellular location">
    <subcellularLocation>
        <location evidence="1">Membrane</location>
        <topology evidence="1">Multi-pass membrane protein</topology>
    </subcellularLocation>
</comment>
<evidence type="ECO:0000256" key="3">
    <source>
        <dbReference type="ARBA" id="ARBA00022692"/>
    </source>
</evidence>
<dbReference type="InterPro" id="IPR045069">
    <property type="entry name" value="MATE_euk"/>
</dbReference>
<dbReference type="HOGENOM" id="CLU_012893_1_4_1"/>
<reference evidence="7" key="3">
    <citation type="submission" date="2018-07" db="EMBL/GenBank/DDBJ databases">
        <title>WGS assembly of Glycine max.</title>
        <authorList>
            <person name="Schmutz J."/>
            <person name="Cannon S."/>
            <person name="Schlueter J."/>
            <person name="Ma J."/>
            <person name="Mitros T."/>
            <person name="Nelson W."/>
            <person name="Hyten D."/>
            <person name="Song Q."/>
            <person name="Thelen J."/>
            <person name="Cheng J."/>
            <person name="Xu D."/>
            <person name="Hellsten U."/>
            <person name="May G."/>
            <person name="Yu Y."/>
            <person name="Sakurai T."/>
            <person name="Umezawa T."/>
            <person name="Bhattacharyya M."/>
            <person name="Sandhu D."/>
            <person name="Valliyodan B."/>
            <person name="Lindquist E."/>
            <person name="Peto M."/>
            <person name="Grant D."/>
            <person name="Shu S."/>
            <person name="Goodstein D."/>
            <person name="Barry K."/>
            <person name="Futrell-Griggs M."/>
            <person name="Abernathy B."/>
            <person name="Du J."/>
            <person name="Tian Z."/>
            <person name="Zhu L."/>
            <person name="Gill N."/>
            <person name="Joshi T."/>
            <person name="Libault M."/>
            <person name="Sethuraman A."/>
            <person name="Zhang X."/>
            <person name="Shinozaki K."/>
            <person name="Nguyen H."/>
            <person name="Wing R."/>
            <person name="Cregan P."/>
            <person name="Specht J."/>
            <person name="Grimwood J."/>
            <person name="Rokhsar D."/>
            <person name="Stacey G."/>
            <person name="Shoemaker R."/>
            <person name="Jackson S."/>
        </authorList>
    </citation>
    <scope>NUCLEOTIDE SEQUENCE</scope>
    <source>
        <tissue evidence="7">Callus</tissue>
    </source>
</reference>
<dbReference type="GO" id="GO:0022857">
    <property type="term" value="F:transmembrane transporter activity"/>
    <property type="evidence" value="ECO:0000318"/>
    <property type="project" value="GO_Central"/>
</dbReference>
<dbReference type="Proteomes" id="UP000008827">
    <property type="component" value="Chromosome 19"/>
</dbReference>
<feature type="transmembrane region" description="Helical" evidence="6">
    <location>
        <begin position="409"/>
        <end position="433"/>
    </location>
</feature>
<dbReference type="Pfam" id="PF01554">
    <property type="entry name" value="MatE"/>
    <property type="match status" value="2"/>
</dbReference>
<dbReference type="EMBL" id="CM000852">
    <property type="protein sequence ID" value="KRG94947.1"/>
    <property type="molecule type" value="Genomic_DNA"/>
</dbReference>
<feature type="transmembrane region" description="Helical" evidence="6">
    <location>
        <begin position="186"/>
        <end position="206"/>
    </location>
</feature>
<dbReference type="SMR" id="I1N8G8"/>
<evidence type="ECO:0000313" key="7">
    <source>
        <dbReference type="EMBL" id="KRG94947.1"/>
    </source>
</evidence>
<evidence type="ECO:0000256" key="5">
    <source>
        <dbReference type="ARBA" id="ARBA00023136"/>
    </source>
</evidence>
<accession>I1N8G8</accession>
<dbReference type="GO" id="GO:0016020">
    <property type="term" value="C:membrane"/>
    <property type="evidence" value="ECO:0000318"/>
    <property type="project" value="GO_Central"/>
</dbReference>
<evidence type="ECO:0000313" key="9">
    <source>
        <dbReference type="Proteomes" id="UP000008827"/>
    </source>
</evidence>
<dbReference type="OMA" id="CSILMNS"/>
<dbReference type="NCBIfam" id="TIGR00797">
    <property type="entry name" value="matE"/>
    <property type="match status" value="1"/>
</dbReference>
<dbReference type="KEGG" id="gmx:100796360"/>
<dbReference type="EnsemblPlants" id="KRG94947">
    <property type="protein sequence ID" value="KRG94947"/>
    <property type="gene ID" value="GLYMA_19G120300"/>
</dbReference>
<keyword evidence="3 6" id="KW-0812">Transmembrane</keyword>
<feature type="transmembrane region" description="Helical" evidence="6">
    <location>
        <begin position="121"/>
        <end position="146"/>
    </location>
</feature>
<feature type="transmembrane region" description="Helical" evidence="6">
    <location>
        <begin position="439"/>
        <end position="460"/>
    </location>
</feature>
<feature type="transmembrane region" description="Helical" evidence="6">
    <location>
        <begin position="336"/>
        <end position="360"/>
    </location>
</feature>
<dbReference type="Gramene" id="KRG94947">
    <property type="protein sequence ID" value="KRG94947"/>
    <property type="gene ID" value="GLYMA_19G120300"/>
</dbReference>
<evidence type="ECO:0000256" key="2">
    <source>
        <dbReference type="ARBA" id="ARBA00010199"/>
    </source>
</evidence>
<feature type="transmembrane region" description="Helical" evidence="6">
    <location>
        <begin position="158"/>
        <end position="179"/>
    </location>
</feature>
<feature type="transmembrane region" description="Helical" evidence="6">
    <location>
        <begin position="72"/>
        <end position="100"/>
    </location>
</feature>
<dbReference type="PANTHER" id="PTHR11206">
    <property type="entry name" value="MULTIDRUG RESISTANCE PROTEIN"/>
    <property type="match status" value="1"/>
</dbReference>
<dbReference type="GO" id="GO:0042910">
    <property type="term" value="F:xenobiotic transmembrane transporter activity"/>
    <property type="evidence" value="ECO:0007669"/>
    <property type="project" value="InterPro"/>
</dbReference>
<evidence type="ECO:0000256" key="6">
    <source>
        <dbReference type="RuleBase" id="RU004914"/>
    </source>
</evidence>
<name>I1N8G8_SOYBN</name>
<evidence type="ECO:0000313" key="8">
    <source>
        <dbReference type="EnsemblPlants" id="KRG94947"/>
    </source>
</evidence>
<reference evidence="7 8" key="1">
    <citation type="journal article" date="2010" name="Nature">
        <title>Genome sequence of the palaeopolyploid soybean.</title>
        <authorList>
            <person name="Schmutz J."/>
            <person name="Cannon S.B."/>
            <person name="Schlueter J."/>
            <person name="Ma J."/>
            <person name="Mitros T."/>
            <person name="Nelson W."/>
            <person name="Hyten D.L."/>
            <person name="Song Q."/>
            <person name="Thelen J.J."/>
            <person name="Cheng J."/>
            <person name="Xu D."/>
            <person name="Hellsten U."/>
            <person name="May G.D."/>
            <person name="Yu Y."/>
            <person name="Sakurai T."/>
            <person name="Umezawa T."/>
            <person name="Bhattacharyya M.K."/>
            <person name="Sandhu D."/>
            <person name="Valliyodan B."/>
            <person name="Lindquist E."/>
            <person name="Peto M."/>
            <person name="Grant D."/>
            <person name="Shu S."/>
            <person name="Goodstein D."/>
            <person name="Barry K."/>
            <person name="Futrell-Griggs M."/>
            <person name="Abernathy B."/>
            <person name="Du J."/>
            <person name="Tian Z."/>
            <person name="Zhu L."/>
            <person name="Gill N."/>
            <person name="Joshi T."/>
            <person name="Libault M."/>
            <person name="Sethuraman A."/>
            <person name="Zhang X.-C."/>
            <person name="Shinozaki K."/>
            <person name="Nguyen H.T."/>
            <person name="Wing R.A."/>
            <person name="Cregan P."/>
            <person name="Specht J."/>
            <person name="Grimwood J."/>
            <person name="Rokhsar D."/>
            <person name="Stacey G."/>
            <person name="Shoemaker R.C."/>
            <person name="Jackson S.A."/>
        </authorList>
    </citation>
    <scope>NUCLEOTIDE SEQUENCE [LARGE SCALE GENOMIC DNA]</scope>
    <source>
        <strain evidence="8">cv. Williams 82</strain>
        <tissue evidence="7">Callus</tissue>
    </source>
</reference>
<feature type="transmembrane region" description="Helical" evidence="6">
    <location>
        <begin position="303"/>
        <end position="324"/>
    </location>
</feature>
<dbReference type="GO" id="GO:0015297">
    <property type="term" value="F:antiporter activity"/>
    <property type="evidence" value="ECO:0007669"/>
    <property type="project" value="InterPro"/>
</dbReference>
<keyword evidence="9" id="KW-1185">Reference proteome</keyword>
<gene>
    <name evidence="8" type="primary">LOC100796360</name>
    <name evidence="7" type="ORF">GLYMA_19G120300</name>
</gene>
<dbReference type="GeneID" id="100796360"/>